<organism evidence="10 11">
    <name type="scientific">Paenibacillus ginsengarvi</name>
    <dbReference type="NCBI Taxonomy" id="400777"/>
    <lineage>
        <taxon>Bacteria</taxon>
        <taxon>Bacillati</taxon>
        <taxon>Bacillota</taxon>
        <taxon>Bacilli</taxon>
        <taxon>Bacillales</taxon>
        <taxon>Paenibacillaceae</taxon>
        <taxon>Paenibacillus</taxon>
    </lineage>
</organism>
<feature type="domain" description="Glycosyltransferase RgtA/B/C/D-like" evidence="9">
    <location>
        <begin position="177"/>
        <end position="317"/>
    </location>
</feature>
<keyword evidence="4" id="KW-0808">Transferase</keyword>
<evidence type="ECO:0000313" key="10">
    <source>
        <dbReference type="EMBL" id="RKN85823.1"/>
    </source>
</evidence>
<evidence type="ECO:0000256" key="1">
    <source>
        <dbReference type="ARBA" id="ARBA00004651"/>
    </source>
</evidence>
<dbReference type="AlphaFoldDB" id="A0A3B0CK89"/>
<sequence>MRSGASIQIIPQKIAFTPPSPTSNISRIAGIVRRGSERVEAKRTWTQTGEHHVSRWLAVGGIVLFGWMLWHSFANASGFVGSGGVTALLVVGAAVIALLVAFVLDRYMGRAASLAVVLTVAVGLRLIWIWSVDTQPVSDFLDMHSAALNAASGDFSFGTSDYFTRWPYQLGFALYEALPIKLFGSSLIVLKLFNVLFQAATAVLVYLSAARAFGESAGKMASLFYALYVPHIMMCSVLTNQHISVFFYFLGMYVLIRSNMRGTMDWLLIGICFAIGNWMRPMGGFFIIGLLAYAALFLLAPRIRERSWLSLAAKCAGVLAVYWLLQQAAGFALAQSGVTSHGLTGREPYWKFVIGLNPATNGGWSYDDTVYVTQFPLGEERNRAELELLKERLEDKRQVAALFVSKTKTMWGAEDSAPMWSMADENRPVLYHRLVQAERIEYVLMALFGLIAMAALAYRGGTAQAGLYTLLLLGYAALHVVIEVQTRYRFDIFPCIFVLQSYGAALLLNALPRKSRGTEARTAAA</sequence>
<evidence type="ECO:0000256" key="6">
    <source>
        <dbReference type="ARBA" id="ARBA00022989"/>
    </source>
</evidence>
<feature type="transmembrane region" description="Helical" evidence="8">
    <location>
        <begin position="225"/>
        <end position="250"/>
    </location>
</feature>
<evidence type="ECO:0000256" key="4">
    <source>
        <dbReference type="ARBA" id="ARBA00022679"/>
    </source>
</evidence>
<dbReference type="GO" id="GO:0005886">
    <property type="term" value="C:plasma membrane"/>
    <property type="evidence" value="ECO:0007669"/>
    <property type="project" value="UniProtKB-SubCell"/>
</dbReference>
<name>A0A3B0CK89_9BACL</name>
<feature type="transmembrane region" description="Helical" evidence="8">
    <location>
        <begin position="440"/>
        <end position="458"/>
    </location>
</feature>
<accession>A0A3B0CK89</accession>
<dbReference type="GO" id="GO:0016763">
    <property type="term" value="F:pentosyltransferase activity"/>
    <property type="evidence" value="ECO:0007669"/>
    <property type="project" value="TreeGrafter"/>
</dbReference>
<dbReference type="Proteomes" id="UP000282311">
    <property type="component" value="Unassembled WGS sequence"/>
</dbReference>
<feature type="transmembrane region" description="Helical" evidence="8">
    <location>
        <begin position="111"/>
        <end position="131"/>
    </location>
</feature>
<evidence type="ECO:0000259" key="9">
    <source>
        <dbReference type="Pfam" id="PF13231"/>
    </source>
</evidence>
<evidence type="ECO:0000256" key="3">
    <source>
        <dbReference type="ARBA" id="ARBA00022676"/>
    </source>
</evidence>
<dbReference type="GO" id="GO:0009103">
    <property type="term" value="P:lipopolysaccharide biosynthetic process"/>
    <property type="evidence" value="ECO:0007669"/>
    <property type="project" value="UniProtKB-ARBA"/>
</dbReference>
<feature type="transmembrane region" description="Helical" evidence="8">
    <location>
        <begin position="465"/>
        <end position="482"/>
    </location>
</feature>
<dbReference type="InterPro" id="IPR050297">
    <property type="entry name" value="LipidA_mod_glycosyltrf_83"/>
</dbReference>
<reference evidence="10 11" key="1">
    <citation type="journal article" date="2007" name="Int. J. Syst. Evol. Microbiol.">
        <title>Paenibacillus ginsengarvi sp. nov., isolated from soil from ginseng cultivation.</title>
        <authorList>
            <person name="Yoon M.H."/>
            <person name="Ten L.N."/>
            <person name="Im W.T."/>
        </authorList>
    </citation>
    <scope>NUCLEOTIDE SEQUENCE [LARGE SCALE GENOMIC DNA]</scope>
    <source>
        <strain evidence="10 11">KCTC 13059</strain>
    </source>
</reference>
<feature type="transmembrane region" description="Helical" evidence="8">
    <location>
        <begin position="488"/>
        <end position="511"/>
    </location>
</feature>
<gene>
    <name evidence="10" type="ORF">D7M11_05675</name>
</gene>
<keyword evidence="11" id="KW-1185">Reference proteome</keyword>
<feature type="transmembrane region" description="Helical" evidence="8">
    <location>
        <begin position="285"/>
        <end position="301"/>
    </location>
</feature>
<dbReference type="PANTHER" id="PTHR33908:SF11">
    <property type="entry name" value="MEMBRANE PROTEIN"/>
    <property type="match status" value="1"/>
</dbReference>
<feature type="transmembrane region" description="Helical" evidence="8">
    <location>
        <begin position="308"/>
        <end position="325"/>
    </location>
</feature>
<evidence type="ECO:0000256" key="2">
    <source>
        <dbReference type="ARBA" id="ARBA00022475"/>
    </source>
</evidence>
<dbReference type="InterPro" id="IPR038731">
    <property type="entry name" value="RgtA/B/C-like"/>
</dbReference>
<protein>
    <recommendedName>
        <fullName evidence="9">Glycosyltransferase RgtA/B/C/D-like domain-containing protein</fullName>
    </recommendedName>
</protein>
<feature type="transmembrane region" description="Helical" evidence="8">
    <location>
        <begin position="195"/>
        <end position="213"/>
    </location>
</feature>
<comment type="subcellular location">
    <subcellularLocation>
        <location evidence="1">Cell membrane</location>
        <topology evidence="1">Multi-pass membrane protein</topology>
    </subcellularLocation>
</comment>
<keyword evidence="5 8" id="KW-0812">Transmembrane</keyword>
<evidence type="ECO:0000256" key="5">
    <source>
        <dbReference type="ARBA" id="ARBA00022692"/>
    </source>
</evidence>
<dbReference type="EMBL" id="RBAH01000003">
    <property type="protein sequence ID" value="RKN85823.1"/>
    <property type="molecule type" value="Genomic_DNA"/>
</dbReference>
<keyword evidence="6 8" id="KW-1133">Transmembrane helix</keyword>
<feature type="transmembrane region" description="Helical" evidence="8">
    <location>
        <begin position="53"/>
        <end position="73"/>
    </location>
</feature>
<keyword evidence="2" id="KW-1003">Cell membrane</keyword>
<keyword evidence="7 8" id="KW-0472">Membrane</keyword>
<evidence type="ECO:0000313" key="11">
    <source>
        <dbReference type="Proteomes" id="UP000282311"/>
    </source>
</evidence>
<comment type="caution">
    <text evidence="10">The sequence shown here is derived from an EMBL/GenBank/DDBJ whole genome shotgun (WGS) entry which is preliminary data.</text>
</comment>
<dbReference type="Pfam" id="PF13231">
    <property type="entry name" value="PMT_2"/>
    <property type="match status" value="1"/>
</dbReference>
<evidence type="ECO:0000256" key="8">
    <source>
        <dbReference type="SAM" id="Phobius"/>
    </source>
</evidence>
<evidence type="ECO:0000256" key="7">
    <source>
        <dbReference type="ARBA" id="ARBA00023136"/>
    </source>
</evidence>
<proteinExistence type="predicted"/>
<feature type="transmembrane region" description="Helical" evidence="8">
    <location>
        <begin position="79"/>
        <end position="104"/>
    </location>
</feature>
<dbReference type="PANTHER" id="PTHR33908">
    <property type="entry name" value="MANNOSYLTRANSFERASE YKCB-RELATED"/>
    <property type="match status" value="1"/>
</dbReference>
<keyword evidence="3" id="KW-0328">Glycosyltransferase</keyword>